<sequence length="90" mass="9238">MGDVVVSEDVAEALCAQWEAAVQARPDGAVGPIGRAIKAEAAPPRELAPWEVIANDLTDAVKDDTMLPGEDVPTVGDIPEAHGVSVGTAH</sequence>
<protein>
    <recommendedName>
        <fullName evidence="4">GntR family transcriptional regulator</fullName>
    </recommendedName>
</protein>
<name>A0ABY7KVJ2_9ACTN</name>
<keyword evidence="3" id="KW-1185">Reference proteome</keyword>
<gene>
    <name evidence="2" type="ORF">STRCI_008387</name>
</gene>
<dbReference type="EMBL" id="CP114413">
    <property type="protein sequence ID" value="WAZ26756.1"/>
    <property type="molecule type" value="Genomic_DNA"/>
</dbReference>
<accession>A0ABY7KVJ2</accession>
<evidence type="ECO:0000256" key="1">
    <source>
        <dbReference type="SAM" id="MobiDB-lite"/>
    </source>
</evidence>
<evidence type="ECO:0008006" key="4">
    <source>
        <dbReference type="Google" id="ProtNLM"/>
    </source>
</evidence>
<organism evidence="2 3">
    <name type="scientific">Streptomyces cinnabarinus</name>
    <dbReference type="NCBI Taxonomy" id="67287"/>
    <lineage>
        <taxon>Bacteria</taxon>
        <taxon>Bacillati</taxon>
        <taxon>Actinomycetota</taxon>
        <taxon>Actinomycetes</taxon>
        <taxon>Kitasatosporales</taxon>
        <taxon>Streptomycetaceae</taxon>
        <taxon>Streptomyces</taxon>
    </lineage>
</organism>
<feature type="region of interest" description="Disordered" evidence="1">
    <location>
        <begin position="64"/>
        <end position="90"/>
    </location>
</feature>
<dbReference type="RefSeq" id="WP_269664242.1">
    <property type="nucleotide sequence ID" value="NZ_CP114413.1"/>
</dbReference>
<dbReference type="Proteomes" id="UP001164439">
    <property type="component" value="Chromosome"/>
</dbReference>
<reference evidence="2" key="1">
    <citation type="submission" date="2022-12" db="EMBL/GenBank/DDBJ databases">
        <authorList>
            <person name="Ruckert C."/>
            <person name="Busche T."/>
            <person name="Kalinowski J."/>
            <person name="Wittmann C."/>
        </authorList>
    </citation>
    <scope>NUCLEOTIDE SEQUENCE</scope>
    <source>
        <strain evidence="2">DSM 40467</strain>
    </source>
</reference>
<proteinExistence type="predicted"/>
<evidence type="ECO:0000313" key="2">
    <source>
        <dbReference type="EMBL" id="WAZ26756.1"/>
    </source>
</evidence>
<evidence type="ECO:0000313" key="3">
    <source>
        <dbReference type="Proteomes" id="UP001164439"/>
    </source>
</evidence>